<evidence type="ECO:0000256" key="2">
    <source>
        <dbReference type="ARBA" id="ARBA00022448"/>
    </source>
</evidence>
<dbReference type="PANTHER" id="PTHR32468">
    <property type="entry name" value="CATION/H + ANTIPORTER"/>
    <property type="match status" value="1"/>
</dbReference>
<evidence type="ECO:0000259" key="8">
    <source>
        <dbReference type="Pfam" id="PF00999"/>
    </source>
</evidence>
<protein>
    <submittedName>
        <fullName evidence="9">Potassium transporter</fullName>
    </submittedName>
</protein>
<dbReference type="RefSeq" id="WP_060149276.1">
    <property type="nucleotide sequence ID" value="NZ_LPGD01000045.1"/>
</dbReference>
<accession>A0A107A484</accession>
<comment type="caution">
    <text evidence="9">The sequence shown here is derived from an EMBL/GenBank/DDBJ whole genome shotgun (WGS) entry which is preliminary data.</text>
</comment>
<evidence type="ECO:0000313" key="10">
    <source>
        <dbReference type="Proteomes" id="UP000068603"/>
    </source>
</evidence>
<keyword evidence="6 7" id="KW-0472">Membrane</keyword>
<dbReference type="GO" id="GO:0016020">
    <property type="term" value="C:membrane"/>
    <property type="evidence" value="ECO:0007669"/>
    <property type="project" value="UniProtKB-SubCell"/>
</dbReference>
<feature type="transmembrane region" description="Helical" evidence="7">
    <location>
        <begin position="29"/>
        <end position="53"/>
    </location>
</feature>
<evidence type="ECO:0000256" key="5">
    <source>
        <dbReference type="ARBA" id="ARBA00023065"/>
    </source>
</evidence>
<keyword evidence="4 7" id="KW-1133">Transmembrane helix</keyword>
<dbReference type="Proteomes" id="UP000068603">
    <property type="component" value="Unassembled WGS sequence"/>
</dbReference>
<feature type="transmembrane region" description="Helical" evidence="7">
    <location>
        <begin position="312"/>
        <end position="333"/>
    </location>
</feature>
<evidence type="ECO:0000256" key="3">
    <source>
        <dbReference type="ARBA" id="ARBA00022692"/>
    </source>
</evidence>
<evidence type="ECO:0000256" key="6">
    <source>
        <dbReference type="ARBA" id="ARBA00023136"/>
    </source>
</evidence>
<dbReference type="InterPro" id="IPR050794">
    <property type="entry name" value="CPA2_transporter"/>
</dbReference>
<evidence type="ECO:0000256" key="4">
    <source>
        <dbReference type="ARBA" id="ARBA00022989"/>
    </source>
</evidence>
<sequence>MTIWLLQLVLVIALCNVCGRVAERLGQCAVVGEIAAGLLLGPSLFGAIAPGFYDMLFGPRAPAGMGQVGEVGLVLLMFQVGLHLEFGATFRDKRWRTPVAVAAFGLCLPGALGMIIAIVSKNTLASEAPALAYVLFCGVALSVSAVPVMARIVDDLRLGAMAGARHAMSAAMLTDALGWLLLATIASLSSGPGWAFVRMLGSLLLYLAATALLARFVIRPLLARLARSAHAARDRLAVLFCFVIASALATSLIGFHSAFGALAAALFVRNVPGLAKEWHDNVEGFVRLVLMPVFFAYAGLHASLGSIDDATGWLWFGVFLAGGFIGKFGGSYLGARATGLAPHDAMLVGSLMNTRGLMELIVLSIGLQMQILPTRVYTILVVFALVTTALTAPLVRFTLRVQSRATPAISVASK</sequence>
<dbReference type="EMBL" id="LPHB01000072">
    <property type="protein sequence ID" value="KWA55107.1"/>
    <property type="molecule type" value="Genomic_DNA"/>
</dbReference>
<feature type="transmembrane region" description="Helical" evidence="7">
    <location>
        <begin position="238"/>
        <end position="264"/>
    </location>
</feature>
<dbReference type="InterPro" id="IPR038770">
    <property type="entry name" value="Na+/solute_symporter_sf"/>
</dbReference>
<feature type="transmembrane region" description="Helical" evidence="7">
    <location>
        <begin position="284"/>
        <end position="300"/>
    </location>
</feature>
<feature type="transmembrane region" description="Helical" evidence="7">
    <location>
        <begin position="377"/>
        <end position="395"/>
    </location>
</feature>
<dbReference type="GO" id="GO:0015297">
    <property type="term" value="F:antiporter activity"/>
    <property type="evidence" value="ECO:0007669"/>
    <property type="project" value="InterPro"/>
</dbReference>
<name>A0A107A484_9BURK</name>
<feature type="domain" description="Cation/H+ exchanger transmembrane" evidence="8">
    <location>
        <begin position="13"/>
        <end position="396"/>
    </location>
</feature>
<evidence type="ECO:0000256" key="7">
    <source>
        <dbReference type="SAM" id="Phobius"/>
    </source>
</evidence>
<feature type="transmembrane region" description="Helical" evidence="7">
    <location>
        <begin position="195"/>
        <end position="218"/>
    </location>
</feature>
<evidence type="ECO:0000256" key="1">
    <source>
        <dbReference type="ARBA" id="ARBA00004141"/>
    </source>
</evidence>
<reference evidence="9 10" key="1">
    <citation type="submission" date="2015-11" db="EMBL/GenBank/DDBJ databases">
        <title>Expanding the genomic diversity of Burkholderia species for the development of highly accurate diagnostics.</title>
        <authorList>
            <person name="Sahl J."/>
            <person name="Keim P."/>
            <person name="Wagner D."/>
        </authorList>
    </citation>
    <scope>NUCLEOTIDE SEQUENCE [LARGE SCALE GENOMIC DNA]</scope>
    <source>
        <strain evidence="9 10">MSMB1960WGS</strain>
    </source>
</reference>
<evidence type="ECO:0000313" key="9">
    <source>
        <dbReference type="EMBL" id="KWA55107.1"/>
    </source>
</evidence>
<dbReference type="GO" id="GO:1902600">
    <property type="term" value="P:proton transmembrane transport"/>
    <property type="evidence" value="ECO:0007669"/>
    <property type="project" value="InterPro"/>
</dbReference>
<feature type="transmembrane region" description="Helical" evidence="7">
    <location>
        <begin position="131"/>
        <end position="150"/>
    </location>
</feature>
<dbReference type="InterPro" id="IPR006153">
    <property type="entry name" value="Cation/H_exchanger_TM"/>
</dbReference>
<feature type="transmembrane region" description="Helical" evidence="7">
    <location>
        <begin position="99"/>
        <end position="119"/>
    </location>
</feature>
<dbReference type="AlphaFoldDB" id="A0A107A484"/>
<keyword evidence="3 7" id="KW-0812">Transmembrane</keyword>
<organism evidence="9">
    <name type="scientific">Burkholderia stagnalis</name>
    <dbReference type="NCBI Taxonomy" id="1503054"/>
    <lineage>
        <taxon>Bacteria</taxon>
        <taxon>Pseudomonadati</taxon>
        <taxon>Pseudomonadota</taxon>
        <taxon>Betaproteobacteria</taxon>
        <taxon>Burkholderiales</taxon>
        <taxon>Burkholderiaceae</taxon>
        <taxon>Burkholderia</taxon>
        <taxon>Burkholderia cepacia complex</taxon>
    </lineage>
</organism>
<feature type="transmembrane region" description="Helical" evidence="7">
    <location>
        <begin position="170"/>
        <end position="189"/>
    </location>
</feature>
<comment type="subcellular location">
    <subcellularLocation>
        <location evidence="1">Membrane</location>
        <topology evidence="1">Multi-pass membrane protein</topology>
    </subcellularLocation>
</comment>
<proteinExistence type="predicted"/>
<dbReference type="STRING" id="1503054.WT74_20055"/>
<dbReference type="PANTHER" id="PTHR32468:SF0">
    <property type="entry name" value="K(+)_H(+) ANTIPORTER 1"/>
    <property type="match status" value="1"/>
</dbReference>
<dbReference type="Gene3D" id="1.20.1530.20">
    <property type="match status" value="1"/>
</dbReference>
<dbReference type="Pfam" id="PF00999">
    <property type="entry name" value="Na_H_Exchanger"/>
    <property type="match status" value="1"/>
</dbReference>
<gene>
    <name evidence="9" type="ORF">WT44_28150</name>
</gene>
<keyword evidence="2" id="KW-0813">Transport</keyword>
<keyword evidence="5" id="KW-0406">Ion transport</keyword>
<feature type="transmembrane region" description="Helical" evidence="7">
    <location>
        <begin position="345"/>
        <end position="365"/>
    </location>
</feature>